<dbReference type="Proteomes" id="UP000077280">
    <property type="component" value="Unassembled WGS sequence"/>
</dbReference>
<evidence type="ECO:0000256" key="1">
    <source>
        <dbReference type="SAM" id="Coils"/>
    </source>
</evidence>
<dbReference type="EMBL" id="LXND01000075">
    <property type="protein sequence ID" value="OAD63427.1"/>
    <property type="molecule type" value="Genomic_DNA"/>
</dbReference>
<reference evidence="3 4" key="1">
    <citation type="submission" date="2016-05" db="EMBL/GenBank/DDBJ databases">
        <title>Draft genome sequence of Pediococcus parvulus 2.6, a probiotic beta-glucan producer strain.</title>
        <authorList>
            <person name="Mohedano M.L."/>
            <person name="Perez-Ramos A."/>
            <person name="Duenas M.T."/>
            <person name="Lamontanara A."/>
            <person name="Orru L."/>
            <person name="Spano G."/>
            <person name="Capozzi V."/>
            <person name="Lopez P."/>
        </authorList>
    </citation>
    <scope>NUCLEOTIDE SEQUENCE [LARGE SCALE GENOMIC DNA]</scope>
    <source>
        <strain evidence="3 4">2.6</strain>
    </source>
</reference>
<evidence type="ECO:0000313" key="3">
    <source>
        <dbReference type="EMBL" id="OAD63427.1"/>
    </source>
</evidence>
<sequence length="72" mass="8361">MTDREYDQMIEELGNLRERVRQLEENEYVTATYKGYSSEGLTLSEVIEEIETTNQAIEVLKARLDDDTDADN</sequence>
<comment type="caution">
    <text evidence="2">The sequence shown here is derived from an EMBL/GenBank/DDBJ whole genome shotgun (WGS) entry which is preliminary data.</text>
</comment>
<evidence type="ECO:0000313" key="5">
    <source>
        <dbReference type="Proteomes" id="UP001275867"/>
    </source>
</evidence>
<keyword evidence="1" id="KW-0175">Coiled coil</keyword>
<organism evidence="2 5">
    <name type="scientific">Pediococcus parvulus</name>
    <dbReference type="NCBI Taxonomy" id="54062"/>
    <lineage>
        <taxon>Bacteria</taxon>
        <taxon>Bacillati</taxon>
        <taxon>Bacillota</taxon>
        <taxon>Bacilli</taxon>
        <taxon>Lactobacillales</taxon>
        <taxon>Lactobacillaceae</taxon>
        <taxon>Pediococcus</taxon>
    </lineage>
</organism>
<accession>A0A176TI61</accession>
<proteinExistence type="predicted"/>
<name>A0A176TI61_9LACO</name>
<dbReference type="RefSeq" id="WP_057782802.1">
    <property type="nucleotide sequence ID" value="NZ_BJWE01000005.1"/>
</dbReference>
<dbReference type="OrthoDB" id="2322427at2"/>
<keyword evidence="4" id="KW-1185">Reference proteome</keyword>
<feature type="coiled-coil region" evidence="1">
    <location>
        <begin position="6"/>
        <end position="63"/>
    </location>
</feature>
<reference evidence="2" key="2">
    <citation type="submission" date="2019-10" db="EMBL/GenBank/DDBJ databases">
        <title>Malate fermentation in French cider.</title>
        <authorList>
            <person name="Cousin F.J."/>
            <person name="Medina Fernandez S."/>
            <person name="Misery B."/>
            <person name="Laplace J.-M."/>
            <person name="Cretenet M."/>
        </authorList>
    </citation>
    <scope>NUCLEOTIDE SEQUENCE</scope>
    <source>
        <strain evidence="2">UCMA15901</strain>
    </source>
</reference>
<dbReference type="EMBL" id="WERX01000033">
    <property type="protein sequence ID" value="MDV7694994.1"/>
    <property type="molecule type" value="Genomic_DNA"/>
</dbReference>
<gene>
    <name evidence="3" type="ORF">A7K95_09535</name>
    <name evidence="2" type="ORF">GA842_09035</name>
</gene>
<dbReference type="Proteomes" id="UP001275867">
    <property type="component" value="Unassembled WGS sequence"/>
</dbReference>
<evidence type="ECO:0000313" key="2">
    <source>
        <dbReference type="EMBL" id="MDV7694994.1"/>
    </source>
</evidence>
<evidence type="ECO:0000313" key="4">
    <source>
        <dbReference type="Proteomes" id="UP000077280"/>
    </source>
</evidence>
<dbReference type="GeneID" id="93383823"/>
<protein>
    <submittedName>
        <fullName evidence="2">Uncharacterized protein</fullName>
    </submittedName>
</protein>
<dbReference type="AlphaFoldDB" id="A0A176TI61"/>